<evidence type="ECO:0008006" key="3">
    <source>
        <dbReference type="Google" id="ProtNLM"/>
    </source>
</evidence>
<keyword evidence="2" id="KW-1185">Reference proteome</keyword>
<proteinExistence type="predicted"/>
<organism evidence="1 2">
    <name type="scientific">Buddleja alternifolia</name>
    <dbReference type="NCBI Taxonomy" id="168488"/>
    <lineage>
        <taxon>Eukaryota</taxon>
        <taxon>Viridiplantae</taxon>
        <taxon>Streptophyta</taxon>
        <taxon>Embryophyta</taxon>
        <taxon>Tracheophyta</taxon>
        <taxon>Spermatophyta</taxon>
        <taxon>Magnoliopsida</taxon>
        <taxon>eudicotyledons</taxon>
        <taxon>Gunneridae</taxon>
        <taxon>Pentapetalae</taxon>
        <taxon>asterids</taxon>
        <taxon>lamiids</taxon>
        <taxon>Lamiales</taxon>
        <taxon>Scrophulariaceae</taxon>
        <taxon>Buddlejeae</taxon>
        <taxon>Buddleja</taxon>
    </lineage>
</organism>
<dbReference type="EMBL" id="WHWC01000003">
    <property type="protein sequence ID" value="KAG8387227.1"/>
    <property type="molecule type" value="Genomic_DNA"/>
</dbReference>
<dbReference type="Gene3D" id="3.60.10.10">
    <property type="entry name" value="Endonuclease/exonuclease/phosphatase"/>
    <property type="match status" value="1"/>
</dbReference>
<comment type="caution">
    <text evidence="1">The sequence shown here is derived from an EMBL/GenBank/DDBJ whole genome shotgun (WGS) entry which is preliminary data.</text>
</comment>
<evidence type="ECO:0000313" key="2">
    <source>
        <dbReference type="Proteomes" id="UP000826271"/>
    </source>
</evidence>
<dbReference type="SUPFAM" id="SSF56219">
    <property type="entry name" value="DNase I-like"/>
    <property type="match status" value="1"/>
</dbReference>
<dbReference type="InterPro" id="IPR036691">
    <property type="entry name" value="Endo/exonu/phosph_ase_sf"/>
</dbReference>
<sequence>MEDFGNMLADSRLLDAGFEGEPLTWTNRRLWQRLDRALISINWAEIFGSTRVIHHPRGISDHSPLEIIAESSSRRTPASFRFQNMWLKHHDFFQSSKDNWSQPIEAYEKEVVEAEANFDQCPIEGNLIEMNRKNVSLKLALAKESCYWKQKSSCKWLEEGERNTKYFHALVKKKRLRSVIQKIQEENREITNPLENKQSRIDFFECLLSSPINQVDLNLSDPIFANLPTIQEAETEAEDGWLVVEGCARWLLAFTGWKLAGSCGSDLK</sequence>
<dbReference type="Proteomes" id="UP000826271">
    <property type="component" value="Unassembled WGS sequence"/>
</dbReference>
<dbReference type="AlphaFoldDB" id="A0AAV6Y4N1"/>
<dbReference type="PANTHER" id="PTHR33710">
    <property type="entry name" value="BNAC02G09200D PROTEIN"/>
    <property type="match status" value="1"/>
</dbReference>
<evidence type="ECO:0000313" key="1">
    <source>
        <dbReference type="EMBL" id="KAG8387227.1"/>
    </source>
</evidence>
<accession>A0AAV6Y4N1</accession>
<protein>
    <recommendedName>
        <fullName evidence="3">Endonuclease/exonuclease/phosphatase domain-containing protein</fullName>
    </recommendedName>
</protein>
<dbReference type="PANTHER" id="PTHR33710:SF62">
    <property type="entry name" value="DUF4283 DOMAIN PROTEIN"/>
    <property type="match status" value="1"/>
</dbReference>
<name>A0AAV6Y4N1_9LAMI</name>
<reference evidence="1" key="1">
    <citation type="submission" date="2019-10" db="EMBL/GenBank/DDBJ databases">
        <authorList>
            <person name="Zhang R."/>
            <person name="Pan Y."/>
            <person name="Wang J."/>
            <person name="Ma R."/>
            <person name="Yu S."/>
        </authorList>
    </citation>
    <scope>NUCLEOTIDE SEQUENCE</scope>
    <source>
        <strain evidence="1">LA-IB0</strain>
        <tissue evidence="1">Leaf</tissue>
    </source>
</reference>
<gene>
    <name evidence="1" type="ORF">BUALT_Bualt03G0231300</name>
</gene>